<feature type="domain" description="PAS" evidence="1">
    <location>
        <begin position="267"/>
        <end position="337"/>
    </location>
</feature>
<dbReference type="Proteomes" id="UP000306477">
    <property type="component" value="Unassembled WGS sequence"/>
</dbReference>
<accession>A0A4S3PK37</accession>
<dbReference type="OrthoDB" id="9759607at2"/>
<dbReference type="RefSeq" id="WP_136381525.1">
    <property type="nucleotide sequence ID" value="NZ_SLUB01000064.1"/>
</dbReference>
<dbReference type="PANTHER" id="PTHR44757">
    <property type="entry name" value="DIGUANYLATE CYCLASE DGCP"/>
    <property type="match status" value="1"/>
</dbReference>
<dbReference type="CDD" id="cd01949">
    <property type="entry name" value="GGDEF"/>
    <property type="match status" value="1"/>
</dbReference>
<dbReference type="SMART" id="SM00091">
    <property type="entry name" value="PAS"/>
    <property type="match status" value="3"/>
</dbReference>
<dbReference type="InterPro" id="IPR000700">
    <property type="entry name" value="PAS-assoc_C"/>
</dbReference>
<dbReference type="Pfam" id="PF08448">
    <property type="entry name" value="PAS_4"/>
    <property type="match status" value="1"/>
</dbReference>
<proteinExistence type="predicted"/>
<dbReference type="Pfam" id="PF13426">
    <property type="entry name" value="PAS_9"/>
    <property type="match status" value="1"/>
</dbReference>
<evidence type="ECO:0000259" key="3">
    <source>
        <dbReference type="PROSITE" id="PS50887"/>
    </source>
</evidence>
<dbReference type="InterPro" id="IPR013656">
    <property type="entry name" value="PAS_4"/>
</dbReference>
<dbReference type="PANTHER" id="PTHR44757:SF2">
    <property type="entry name" value="BIOFILM ARCHITECTURE MAINTENANCE PROTEIN MBAA"/>
    <property type="match status" value="1"/>
</dbReference>
<evidence type="ECO:0000259" key="1">
    <source>
        <dbReference type="PROSITE" id="PS50112"/>
    </source>
</evidence>
<sequence>MQELLNQLFNRVLMEGIKEQVFIVKVGDNSEFYYEFLNQTAMERTGFSEEIIGKSINEVYPKERADFLNEQYRLAISQTESIKYEDSYNSLLGEKYFSETTLTPLLDKDTHQCTHVIALVHDITEKKWGEFELREYWKKVNESNQKYSSLYKNNSDAIITFNIDGEIIEGNDKVEALTGYSMDEIAYSDLSALFDRKNVELLEENFKKAIEGEPLDFSLIMNKKTGEQIELVVKFTPIIVNNQVVGIFSMMKDITNLIHITRKYMDTKQRLKIITEKSQDLITILNIHGFIVDASPSHKHLLGYEQEELIGKHFTYNIHPDDKSLLEETILHAIQKDNFGRIHIRKKHAVNGWMWFDLKATPVFNEENEFVYMVCVSSDIQSQMDYESELQHLAFHDSMTNLPNRRYLKEFLKKSVDDYVNDKINGLVVGMMDLDHFKSINDEMGHDAGDAVIIEFGNRIRKNLRNIDFIARLGGDEFVIVLPDIQGEDIGDIVENIQKAIHEPWSIGDKTCHLTTSIGIGIVSKDETSISSILKTADLALYEAKEAGRDTYKIWDRGTGSLSQNDKT</sequence>
<protein>
    <submittedName>
        <fullName evidence="4">Diguanylate cyclase</fullName>
    </submittedName>
</protein>
<dbReference type="PROSITE" id="PS50887">
    <property type="entry name" value="GGDEF"/>
    <property type="match status" value="1"/>
</dbReference>
<dbReference type="InterPro" id="IPR000160">
    <property type="entry name" value="GGDEF_dom"/>
</dbReference>
<organism evidence="4 5">
    <name type="scientific">Bacillus timonensis</name>
    <dbReference type="NCBI Taxonomy" id="1033734"/>
    <lineage>
        <taxon>Bacteria</taxon>
        <taxon>Bacillati</taxon>
        <taxon>Bacillota</taxon>
        <taxon>Bacilli</taxon>
        <taxon>Bacillales</taxon>
        <taxon>Bacillaceae</taxon>
        <taxon>Bacillus</taxon>
    </lineage>
</organism>
<feature type="domain" description="GGDEF" evidence="3">
    <location>
        <begin position="425"/>
        <end position="557"/>
    </location>
</feature>
<dbReference type="PROSITE" id="PS50112">
    <property type="entry name" value="PAS"/>
    <property type="match status" value="2"/>
</dbReference>
<dbReference type="Gene3D" id="3.30.70.270">
    <property type="match status" value="1"/>
</dbReference>
<evidence type="ECO:0000313" key="5">
    <source>
        <dbReference type="Proteomes" id="UP000306477"/>
    </source>
</evidence>
<keyword evidence="5" id="KW-1185">Reference proteome</keyword>
<feature type="domain" description="PAS" evidence="1">
    <location>
        <begin position="143"/>
        <end position="213"/>
    </location>
</feature>
<dbReference type="InterPro" id="IPR000014">
    <property type="entry name" value="PAS"/>
</dbReference>
<dbReference type="EMBL" id="SLUB01000064">
    <property type="protein sequence ID" value="THE09749.1"/>
    <property type="molecule type" value="Genomic_DNA"/>
</dbReference>
<dbReference type="NCBIfam" id="TIGR00229">
    <property type="entry name" value="sensory_box"/>
    <property type="match status" value="3"/>
</dbReference>
<dbReference type="Pfam" id="PF00990">
    <property type="entry name" value="GGDEF"/>
    <property type="match status" value="1"/>
</dbReference>
<reference evidence="4 5" key="1">
    <citation type="journal article" date="2019" name="Indoor Air">
        <title>Impacts of indoor surface finishes on bacterial viability.</title>
        <authorList>
            <person name="Hu J."/>
            <person name="Maamar S.B."/>
            <person name="Glawe A.J."/>
            <person name="Gottel N."/>
            <person name="Gilbert J.A."/>
            <person name="Hartmann E.M."/>
        </authorList>
    </citation>
    <scope>NUCLEOTIDE SEQUENCE [LARGE SCALE GENOMIC DNA]</scope>
    <source>
        <strain evidence="4 5">AF060A6</strain>
    </source>
</reference>
<dbReference type="SMART" id="SM00267">
    <property type="entry name" value="GGDEF"/>
    <property type="match status" value="1"/>
</dbReference>
<feature type="domain" description="PAC" evidence="2">
    <location>
        <begin position="340"/>
        <end position="392"/>
    </location>
</feature>
<dbReference type="InterPro" id="IPR001610">
    <property type="entry name" value="PAC"/>
</dbReference>
<dbReference type="AlphaFoldDB" id="A0A4S3PK37"/>
<dbReference type="InterPro" id="IPR013655">
    <property type="entry name" value="PAS_fold_3"/>
</dbReference>
<dbReference type="InterPro" id="IPR029787">
    <property type="entry name" value="Nucleotide_cyclase"/>
</dbReference>
<dbReference type="InterPro" id="IPR035965">
    <property type="entry name" value="PAS-like_dom_sf"/>
</dbReference>
<dbReference type="NCBIfam" id="TIGR00254">
    <property type="entry name" value="GGDEF"/>
    <property type="match status" value="1"/>
</dbReference>
<comment type="caution">
    <text evidence="4">The sequence shown here is derived from an EMBL/GenBank/DDBJ whole genome shotgun (WGS) entry which is preliminary data.</text>
</comment>
<dbReference type="SUPFAM" id="SSF55785">
    <property type="entry name" value="PYP-like sensor domain (PAS domain)"/>
    <property type="match status" value="3"/>
</dbReference>
<evidence type="ECO:0000313" key="4">
    <source>
        <dbReference type="EMBL" id="THE09749.1"/>
    </source>
</evidence>
<evidence type="ECO:0000259" key="2">
    <source>
        <dbReference type="PROSITE" id="PS50113"/>
    </source>
</evidence>
<dbReference type="InterPro" id="IPR043128">
    <property type="entry name" value="Rev_trsase/Diguanyl_cyclase"/>
</dbReference>
<dbReference type="FunFam" id="3.30.70.270:FF:000001">
    <property type="entry name" value="Diguanylate cyclase domain protein"/>
    <property type="match status" value="1"/>
</dbReference>
<dbReference type="SMART" id="SM00086">
    <property type="entry name" value="PAC"/>
    <property type="match status" value="3"/>
</dbReference>
<dbReference type="Gene3D" id="3.30.450.20">
    <property type="entry name" value="PAS domain"/>
    <property type="match status" value="3"/>
</dbReference>
<dbReference type="PROSITE" id="PS50113">
    <property type="entry name" value="PAC"/>
    <property type="match status" value="1"/>
</dbReference>
<name>A0A4S3PK37_9BACI</name>
<dbReference type="InterPro" id="IPR052155">
    <property type="entry name" value="Biofilm_reg_signaling"/>
</dbReference>
<dbReference type="Pfam" id="PF08447">
    <property type="entry name" value="PAS_3"/>
    <property type="match status" value="1"/>
</dbReference>
<dbReference type="CDD" id="cd00130">
    <property type="entry name" value="PAS"/>
    <property type="match status" value="2"/>
</dbReference>
<gene>
    <name evidence="4" type="ORF">E1I69_21130</name>
</gene>
<dbReference type="SUPFAM" id="SSF55073">
    <property type="entry name" value="Nucleotide cyclase"/>
    <property type="match status" value="1"/>
</dbReference>